<gene>
    <name evidence="3" type="ORF">GCM10023208_31080</name>
</gene>
<name>A0ABP9KMJ9_9SPHN</name>
<dbReference type="Proteomes" id="UP001500518">
    <property type="component" value="Unassembled WGS sequence"/>
</dbReference>
<evidence type="ECO:0008006" key="5">
    <source>
        <dbReference type="Google" id="ProtNLM"/>
    </source>
</evidence>
<feature type="transmembrane region" description="Helical" evidence="2">
    <location>
        <begin position="12"/>
        <end position="31"/>
    </location>
</feature>
<reference evidence="4" key="1">
    <citation type="journal article" date="2019" name="Int. J. Syst. Evol. Microbiol.">
        <title>The Global Catalogue of Microorganisms (GCM) 10K type strain sequencing project: providing services to taxonomists for standard genome sequencing and annotation.</title>
        <authorList>
            <consortium name="The Broad Institute Genomics Platform"/>
            <consortium name="The Broad Institute Genome Sequencing Center for Infectious Disease"/>
            <person name="Wu L."/>
            <person name="Ma J."/>
        </authorList>
    </citation>
    <scope>NUCLEOTIDE SEQUENCE [LARGE SCALE GENOMIC DNA]</scope>
    <source>
        <strain evidence="4">JCM 18014</strain>
    </source>
</reference>
<feature type="region of interest" description="Disordered" evidence="1">
    <location>
        <begin position="56"/>
        <end position="84"/>
    </location>
</feature>
<keyword evidence="2" id="KW-0472">Membrane</keyword>
<evidence type="ECO:0000256" key="2">
    <source>
        <dbReference type="SAM" id="Phobius"/>
    </source>
</evidence>
<proteinExistence type="predicted"/>
<sequence>MSAGGTARRGWPLLSLGMVLGSWVIVRVALWEAPFPAVLPPSEPAPATADAADLPAVSQSQPIPESPAMPQWLDEGTTPYAPPKKPLPEIIERPDFAPPEMPGAARAPQRSAVSKAGLRGVDRIIAHSMLLAAGYSAGRQDGEKQPYQSGVGPVAPGVIYAPEAAQDFAHGSSRRRWSMDLWALWREDTTTPITSGRPSYGRSQAGAVMRYRLDPASRHAPQLHLRATRALDGERETDVALGASARLLPSVPVRLAAEARVSETDAGTELRGAAYAVTELPPVSLPAGLTGEAYVQGGYVTGEFATPFVDGQARITRELASAGDFRLTAGGGMWGGAQEDAERLDVGPSAGLSFRIGAARGRVSADYRFRVAGDAEPSSGPALTLTAGF</sequence>
<keyword evidence="2" id="KW-1133">Transmembrane helix</keyword>
<accession>A0ABP9KMJ9</accession>
<protein>
    <recommendedName>
        <fullName evidence="5">Autotransporter outer membrane beta-barrel domain-containing protein</fullName>
    </recommendedName>
</protein>
<comment type="caution">
    <text evidence="3">The sequence shown here is derived from an EMBL/GenBank/DDBJ whole genome shotgun (WGS) entry which is preliminary data.</text>
</comment>
<evidence type="ECO:0000313" key="4">
    <source>
        <dbReference type="Proteomes" id="UP001500518"/>
    </source>
</evidence>
<evidence type="ECO:0000256" key="1">
    <source>
        <dbReference type="SAM" id="MobiDB-lite"/>
    </source>
</evidence>
<organism evidence="3 4">
    <name type="scientific">Erythrobacter westpacificensis</name>
    <dbReference type="NCBI Taxonomy" id="1055231"/>
    <lineage>
        <taxon>Bacteria</taxon>
        <taxon>Pseudomonadati</taxon>
        <taxon>Pseudomonadota</taxon>
        <taxon>Alphaproteobacteria</taxon>
        <taxon>Sphingomonadales</taxon>
        <taxon>Erythrobacteraceae</taxon>
        <taxon>Erythrobacter/Porphyrobacter group</taxon>
        <taxon>Erythrobacter</taxon>
    </lineage>
</organism>
<keyword evidence="4" id="KW-1185">Reference proteome</keyword>
<dbReference type="EMBL" id="BAABHV010000022">
    <property type="protein sequence ID" value="GAA5061584.1"/>
    <property type="molecule type" value="Genomic_DNA"/>
</dbReference>
<dbReference type="RefSeq" id="WP_346033918.1">
    <property type="nucleotide sequence ID" value="NZ_BAABHV010000022.1"/>
</dbReference>
<keyword evidence="2" id="KW-0812">Transmembrane</keyword>
<evidence type="ECO:0000313" key="3">
    <source>
        <dbReference type="EMBL" id="GAA5061584.1"/>
    </source>
</evidence>